<dbReference type="OrthoDB" id="3034251at2"/>
<gene>
    <name evidence="1" type="ORF">SAMN02746098_00194</name>
</gene>
<dbReference type="RefSeq" id="WP_073027152.1">
    <property type="nucleotide sequence ID" value="NZ_FQXJ01000003.1"/>
</dbReference>
<dbReference type="EMBL" id="FQXJ01000003">
    <property type="protein sequence ID" value="SHH11088.1"/>
    <property type="molecule type" value="Genomic_DNA"/>
</dbReference>
<keyword evidence="2" id="KW-1185">Reference proteome</keyword>
<sequence length="405" mass="46545">MSKSRRFQMPPSLTLDIENPDSWSIKIGGFLIATQSWSLRQLENQVKRDGSSSPGVLAGIRIVKQVVPCPVEWYCIDTFYLLRFRLGKGTYEYIENPPPSEFHKMLMNADAQWDETFDPRNQDVWMIVPKGKQFEKYFPVSMLKQAIESMISDEQDRLVQLRGQVLDALGFRPIEIRIPSGEPDIRIKSVTRMIGGQVIKISASDLVSDMQRSSGLLTICPDDIEQVMQRARLLYVNAYHEWEFFTISVHYVVLALEASLRALYDEWLGTAEVEVSAEIEGVQVVEIMSGPREKILKWANGKVARKVTAKGDPLPRNKSQLLDHAVKIGVISLWERERCAYLLVLRDVFSHPEGTFIEWISWASGDILESCLWINLMWARFYKTLPYEFAWVQEPMHQIDQAVAK</sequence>
<dbReference type="AlphaFoldDB" id="A0A1M5QAU0"/>
<dbReference type="Proteomes" id="UP000183954">
    <property type="component" value="Unassembled WGS sequence"/>
</dbReference>
<evidence type="ECO:0000313" key="1">
    <source>
        <dbReference type="EMBL" id="SHH11088.1"/>
    </source>
</evidence>
<proteinExistence type="predicted"/>
<accession>A0A1M5QAU0</accession>
<name>A0A1M5QAU0_9FIRM</name>
<protein>
    <submittedName>
        <fullName evidence="1">Uncharacterized protein</fullName>
    </submittedName>
</protein>
<reference evidence="2" key="1">
    <citation type="submission" date="2016-11" db="EMBL/GenBank/DDBJ databases">
        <authorList>
            <person name="Varghese N."/>
            <person name="Submissions S."/>
        </authorList>
    </citation>
    <scope>NUCLEOTIDE SEQUENCE [LARGE SCALE GENOMIC DNA]</scope>
    <source>
        <strain evidence="2">DSM 15449</strain>
    </source>
</reference>
<organism evidence="1 2">
    <name type="scientific">Desulfosporosinus lacus DSM 15449</name>
    <dbReference type="NCBI Taxonomy" id="1121420"/>
    <lineage>
        <taxon>Bacteria</taxon>
        <taxon>Bacillati</taxon>
        <taxon>Bacillota</taxon>
        <taxon>Clostridia</taxon>
        <taxon>Eubacteriales</taxon>
        <taxon>Desulfitobacteriaceae</taxon>
        <taxon>Desulfosporosinus</taxon>
    </lineage>
</organism>
<evidence type="ECO:0000313" key="2">
    <source>
        <dbReference type="Proteomes" id="UP000183954"/>
    </source>
</evidence>